<dbReference type="PANTHER" id="PTHR34352:SF1">
    <property type="entry name" value="PROTEIN YHFA"/>
    <property type="match status" value="1"/>
</dbReference>
<dbReference type="EMBL" id="JADGJD010002705">
    <property type="protein sequence ID" value="KAJ3029508.1"/>
    <property type="molecule type" value="Genomic_DNA"/>
</dbReference>
<dbReference type="Pfam" id="PF02566">
    <property type="entry name" value="OsmC"/>
    <property type="match status" value="1"/>
</dbReference>
<protein>
    <recommendedName>
        <fullName evidence="4">OsmC-like protein</fullName>
    </recommendedName>
</protein>
<reference evidence="2" key="1">
    <citation type="submission" date="2020-05" db="EMBL/GenBank/DDBJ databases">
        <title>Phylogenomic resolution of chytrid fungi.</title>
        <authorList>
            <person name="Stajich J.E."/>
            <person name="Amses K."/>
            <person name="Simmons R."/>
            <person name="Seto K."/>
            <person name="Myers J."/>
            <person name="Bonds A."/>
            <person name="Quandt C.A."/>
            <person name="Barry K."/>
            <person name="Liu P."/>
            <person name="Grigoriev I."/>
            <person name="Longcore J.E."/>
            <person name="James T.Y."/>
        </authorList>
    </citation>
    <scope>NUCLEOTIDE SEQUENCE</scope>
    <source>
        <strain evidence="2">JEL0318</strain>
    </source>
</reference>
<evidence type="ECO:0000313" key="3">
    <source>
        <dbReference type="Proteomes" id="UP001212841"/>
    </source>
</evidence>
<evidence type="ECO:0000256" key="1">
    <source>
        <dbReference type="SAM" id="SignalP"/>
    </source>
</evidence>
<organism evidence="2 3">
    <name type="scientific">Rhizophlyctis rosea</name>
    <dbReference type="NCBI Taxonomy" id="64517"/>
    <lineage>
        <taxon>Eukaryota</taxon>
        <taxon>Fungi</taxon>
        <taxon>Fungi incertae sedis</taxon>
        <taxon>Chytridiomycota</taxon>
        <taxon>Chytridiomycota incertae sedis</taxon>
        <taxon>Chytridiomycetes</taxon>
        <taxon>Rhizophlyctidales</taxon>
        <taxon>Rhizophlyctidaceae</taxon>
        <taxon>Rhizophlyctis</taxon>
    </lineage>
</organism>
<evidence type="ECO:0000313" key="2">
    <source>
        <dbReference type="EMBL" id="KAJ3029508.1"/>
    </source>
</evidence>
<comment type="caution">
    <text evidence="2">The sequence shown here is derived from an EMBL/GenBank/DDBJ whole genome shotgun (WGS) entry which is preliminary data.</text>
</comment>
<dbReference type="AlphaFoldDB" id="A0AAD5WW35"/>
<sequence>MLVMYLLTRAAPLLPLLLTARPVLRSSQQTIPILTRQSSSINTQPTFAPNRPTNKVEVTWAGNDSLQFLGKDASGNEVLMSASKEPGAGPMSLLLMGLGGCSSVDLVTILKKQRQNLKCITIRVEGQRGETLPRPYETIHMTFVVSGKALDKKKVREDMFADDVDAAIALAAEKYCGVHGTLSGVAKITFGSEIVEVE</sequence>
<gene>
    <name evidence="2" type="ORF">HK097_005782</name>
</gene>
<feature type="signal peptide" evidence="1">
    <location>
        <begin position="1"/>
        <end position="19"/>
    </location>
</feature>
<name>A0AAD5WW35_9FUNG</name>
<feature type="chain" id="PRO_5042196584" description="OsmC-like protein" evidence="1">
    <location>
        <begin position="20"/>
        <end position="198"/>
    </location>
</feature>
<dbReference type="InterPro" id="IPR003718">
    <property type="entry name" value="OsmC/Ohr_fam"/>
</dbReference>
<dbReference type="PANTHER" id="PTHR34352">
    <property type="entry name" value="PROTEIN YHFA"/>
    <property type="match status" value="1"/>
</dbReference>
<dbReference type="InterPro" id="IPR015946">
    <property type="entry name" value="KH_dom-like_a/b"/>
</dbReference>
<dbReference type="InterPro" id="IPR036102">
    <property type="entry name" value="OsmC/Ohrsf"/>
</dbReference>
<dbReference type="Gene3D" id="3.30.300.20">
    <property type="match status" value="1"/>
</dbReference>
<proteinExistence type="predicted"/>
<keyword evidence="3" id="KW-1185">Reference proteome</keyword>
<evidence type="ECO:0008006" key="4">
    <source>
        <dbReference type="Google" id="ProtNLM"/>
    </source>
</evidence>
<accession>A0AAD5WW35</accession>
<dbReference type="Proteomes" id="UP001212841">
    <property type="component" value="Unassembled WGS sequence"/>
</dbReference>
<keyword evidence="1" id="KW-0732">Signal</keyword>
<dbReference type="SUPFAM" id="SSF82784">
    <property type="entry name" value="OsmC-like"/>
    <property type="match status" value="1"/>
</dbReference>